<dbReference type="STRING" id="1802274.A3J58_03490"/>
<accession>A0A1G2KVJ1</accession>
<evidence type="ECO:0000259" key="1">
    <source>
        <dbReference type="SMART" id="SM00481"/>
    </source>
</evidence>
<dbReference type="Proteomes" id="UP000178510">
    <property type="component" value="Unassembled WGS sequence"/>
</dbReference>
<dbReference type="EMBL" id="MHQM01000026">
    <property type="protein sequence ID" value="OHA03436.1"/>
    <property type="molecule type" value="Genomic_DNA"/>
</dbReference>
<dbReference type="PANTHER" id="PTHR42924">
    <property type="entry name" value="EXONUCLEASE"/>
    <property type="match status" value="1"/>
</dbReference>
<evidence type="ECO:0000313" key="2">
    <source>
        <dbReference type="EMBL" id="OHA03436.1"/>
    </source>
</evidence>
<dbReference type="Gene3D" id="1.10.150.650">
    <property type="match status" value="1"/>
</dbReference>
<dbReference type="SMART" id="SM00481">
    <property type="entry name" value="POLIIIAc"/>
    <property type="match status" value="1"/>
</dbReference>
<protein>
    <recommendedName>
        <fullName evidence="1">Polymerase/histidinol phosphatase N-terminal domain-containing protein</fullName>
    </recommendedName>
</protein>
<feature type="domain" description="Polymerase/histidinol phosphatase N-terminal" evidence="1">
    <location>
        <begin position="5"/>
        <end position="70"/>
    </location>
</feature>
<evidence type="ECO:0000313" key="3">
    <source>
        <dbReference type="Proteomes" id="UP000178510"/>
    </source>
</evidence>
<dbReference type="CDD" id="cd07438">
    <property type="entry name" value="PHP_HisPPase_AMP"/>
    <property type="match status" value="1"/>
</dbReference>
<organism evidence="2 3">
    <name type="scientific">Candidatus Sungbacteria bacterium RIFCSPHIGHO2_02_FULL_52_23</name>
    <dbReference type="NCBI Taxonomy" id="1802274"/>
    <lineage>
        <taxon>Bacteria</taxon>
        <taxon>Candidatus Sungiibacteriota</taxon>
    </lineage>
</organism>
<dbReference type="GO" id="GO:0035312">
    <property type="term" value="F:5'-3' DNA exonuclease activity"/>
    <property type="evidence" value="ECO:0007669"/>
    <property type="project" value="TreeGrafter"/>
</dbReference>
<dbReference type="SUPFAM" id="SSF89550">
    <property type="entry name" value="PHP domain-like"/>
    <property type="match status" value="1"/>
</dbReference>
<sequence>MMNTIDLQIQSTASDGKHTPREIAAMARDLKLSAIALTDHDTVEGVHEILSTEKEYGIRVISGIEISIEEYGLHLLGYGIDYKNEELRASLARAAEDRIGGAKQMVENLKNAGFKIEWADVMREATGAVVARPHIARAILARPENKEKLAGIATVHDFIEAHLSNESPHYVRRARIGARHAIALMHRAGGVAVWSHPAIHFRDNADKLETFLRQLKEWDIDGIEVFNPSHTEDDVELLQGLASKYRLLRTAGSDFHEKGEHAADPVSGLHSARTLADFETYGFAIDDIMPRLDEAMAQRRKDLETAPTPPAN</sequence>
<dbReference type="Gene3D" id="3.20.20.140">
    <property type="entry name" value="Metal-dependent hydrolases"/>
    <property type="match status" value="1"/>
</dbReference>
<dbReference type="Pfam" id="PF02811">
    <property type="entry name" value="PHP"/>
    <property type="match status" value="1"/>
</dbReference>
<dbReference type="InterPro" id="IPR052018">
    <property type="entry name" value="PHP_domain"/>
</dbReference>
<dbReference type="InterPro" id="IPR003141">
    <property type="entry name" value="Pol/His_phosphatase_N"/>
</dbReference>
<dbReference type="InterPro" id="IPR004013">
    <property type="entry name" value="PHP_dom"/>
</dbReference>
<reference evidence="2 3" key="1">
    <citation type="journal article" date="2016" name="Nat. Commun.">
        <title>Thousands of microbial genomes shed light on interconnected biogeochemical processes in an aquifer system.</title>
        <authorList>
            <person name="Anantharaman K."/>
            <person name="Brown C.T."/>
            <person name="Hug L.A."/>
            <person name="Sharon I."/>
            <person name="Castelle C.J."/>
            <person name="Probst A.J."/>
            <person name="Thomas B.C."/>
            <person name="Singh A."/>
            <person name="Wilkins M.J."/>
            <person name="Karaoz U."/>
            <person name="Brodie E.L."/>
            <person name="Williams K.H."/>
            <person name="Hubbard S.S."/>
            <person name="Banfield J.F."/>
        </authorList>
    </citation>
    <scope>NUCLEOTIDE SEQUENCE [LARGE SCALE GENOMIC DNA]</scope>
</reference>
<dbReference type="PANTHER" id="PTHR42924:SF3">
    <property type="entry name" value="POLYMERASE_HISTIDINOL PHOSPHATASE N-TERMINAL DOMAIN-CONTAINING PROTEIN"/>
    <property type="match status" value="1"/>
</dbReference>
<dbReference type="AlphaFoldDB" id="A0A1G2KVJ1"/>
<name>A0A1G2KVJ1_9BACT</name>
<comment type="caution">
    <text evidence="2">The sequence shown here is derived from an EMBL/GenBank/DDBJ whole genome shotgun (WGS) entry which is preliminary data.</text>
</comment>
<dbReference type="GO" id="GO:0004534">
    <property type="term" value="F:5'-3' RNA exonuclease activity"/>
    <property type="evidence" value="ECO:0007669"/>
    <property type="project" value="TreeGrafter"/>
</dbReference>
<proteinExistence type="predicted"/>
<gene>
    <name evidence="2" type="ORF">A3J58_03490</name>
</gene>
<dbReference type="InterPro" id="IPR016195">
    <property type="entry name" value="Pol/histidinol_Pase-like"/>
</dbReference>